<evidence type="ECO:0000313" key="2">
    <source>
        <dbReference type="EMBL" id="EXJ10353.1"/>
    </source>
</evidence>
<evidence type="ECO:0000313" key="3">
    <source>
        <dbReference type="Proteomes" id="UP000019464"/>
    </source>
</evidence>
<reference evidence="2 3" key="2">
    <citation type="journal article" date="2015" name="Syst. Appl. Microbiol.">
        <title>Nitrincola nitratireducens sp. nov. isolated from a haloalkaline crater lake.</title>
        <authorList>
            <person name="Singh A."/>
            <person name="Vaidya B."/>
            <person name="Tanuku N.R."/>
            <person name="Pinnaka A.K."/>
        </authorList>
    </citation>
    <scope>NUCLEOTIDE SEQUENCE [LARGE SCALE GENOMIC DNA]</scope>
    <source>
        <strain evidence="2 3">AK23</strain>
    </source>
</reference>
<feature type="domain" description="Proline dehydrogenase PutA" evidence="1">
    <location>
        <begin position="73"/>
        <end position="187"/>
    </location>
</feature>
<sequence>MFKASNVLDSTWVNQSTSEIWSSISPLYSIDEDTWLRELMPLAKPKDQELQKAEQLATSLIEQVRADGDAIHMIDALLLEYSLDTKEGILLMCLAEALMRIPDADTADALIRDKLSVADWKKHLRNSESLLVNASTWGLLLTGKVVTMDEREDGSPAGIINRLVNRMSEPVIRAAMQQAMKVMGHQFVLGRTISEA</sequence>
<keyword evidence="3" id="KW-1185">Reference proteome</keyword>
<dbReference type="InterPro" id="IPR024082">
    <property type="entry name" value="PRODH_PutA_dom_II"/>
</dbReference>
<accession>W9UT13</accession>
<dbReference type="STRING" id="1229521.D791_02681"/>
<dbReference type="GO" id="GO:0003842">
    <property type="term" value="F:L-glutamate gamma-semialdehyde dehydrogenase activity"/>
    <property type="evidence" value="ECO:0007669"/>
    <property type="project" value="InterPro"/>
</dbReference>
<name>W9UT13_9GAMM</name>
<protein>
    <submittedName>
        <fullName evidence="2">Bifunctional protein putA</fullName>
    </submittedName>
</protein>
<dbReference type="AlphaFoldDB" id="W9UT13"/>
<dbReference type="Pfam" id="PF14850">
    <property type="entry name" value="Pro_dh-DNA_bdg"/>
    <property type="match status" value="1"/>
</dbReference>
<dbReference type="SUPFAM" id="SSF81935">
    <property type="entry name" value="N-terminal domain of bifunctional PutA protein"/>
    <property type="match status" value="1"/>
</dbReference>
<gene>
    <name evidence="2" type="primary">putA_3</name>
    <name evidence="2" type="ORF">D791_02681</name>
</gene>
<dbReference type="PATRIC" id="fig|1229521.3.peg.2708"/>
<dbReference type="EMBL" id="AONB01000014">
    <property type="protein sequence ID" value="EXJ10353.1"/>
    <property type="molecule type" value="Genomic_DNA"/>
</dbReference>
<evidence type="ECO:0000259" key="1">
    <source>
        <dbReference type="Pfam" id="PF14850"/>
    </source>
</evidence>
<proteinExistence type="predicted"/>
<reference evidence="3" key="1">
    <citation type="submission" date="2012-11" db="EMBL/GenBank/DDBJ databases">
        <authorList>
            <person name="Singh A."/>
            <person name="Pinnaka A.K."/>
            <person name="Vaidya B."/>
        </authorList>
    </citation>
    <scope>NUCLEOTIDE SEQUENCE [LARGE SCALE GENOMIC DNA]</scope>
    <source>
        <strain evidence="3">AK23</strain>
    </source>
</reference>
<dbReference type="Gene3D" id="1.10.2060.10">
    <property type="entry name" value="PutA proline dehydrogenase (PRODH), domain 2"/>
    <property type="match status" value="1"/>
</dbReference>
<organism evidence="2 3">
    <name type="scientific">Nitrincola nitratireducens</name>
    <dbReference type="NCBI Taxonomy" id="1229521"/>
    <lineage>
        <taxon>Bacteria</taxon>
        <taxon>Pseudomonadati</taxon>
        <taxon>Pseudomonadota</taxon>
        <taxon>Gammaproteobacteria</taxon>
        <taxon>Oceanospirillales</taxon>
        <taxon>Oceanospirillaceae</taxon>
        <taxon>Nitrincola</taxon>
    </lineage>
</organism>
<comment type="caution">
    <text evidence="2">The sequence shown here is derived from an EMBL/GenBank/DDBJ whole genome shotgun (WGS) entry which is preliminary data.</text>
</comment>
<dbReference type="Proteomes" id="UP000019464">
    <property type="component" value="Unassembled WGS sequence"/>
</dbReference>
<dbReference type="InterPro" id="IPR024089">
    <property type="entry name" value="PRODH_PutA_dom_I/II"/>
</dbReference>